<feature type="transmembrane region" description="Helical" evidence="7">
    <location>
        <begin position="241"/>
        <end position="259"/>
    </location>
</feature>
<evidence type="ECO:0000259" key="8">
    <source>
        <dbReference type="Pfam" id="PF20684"/>
    </source>
</evidence>
<dbReference type="OMA" id="DITWTAT"/>
<dbReference type="InParanoid" id="G3JHD8"/>
<proteinExistence type="inferred from homology"/>
<dbReference type="eggNOG" id="ENOG502RW31">
    <property type="taxonomic scope" value="Eukaryota"/>
</dbReference>
<feature type="region of interest" description="Disordered" evidence="6">
    <location>
        <begin position="553"/>
        <end position="592"/>
    </location>
</feature>
<dbReference type="OrthoDB" id="5342292at2759"/>
<dbReference type="PANTHER" id="PTHR33048">
    <property type="entry name" value="PTH11-LIKE INTEGRAL MEMBRANE PROTEIN (AFU_ORTHOLOGUE AFUA_5G11245)"/>
    <property type="match status" value="1"/>
</dbReference>
<dbReference type="HOGENOM" id="CLU_449052_0_0_1"/>
<sequence>MDRDLQAPDFGHVASCFREAADHFDLAANLPAVDGGRQILERMDAIMQSLVVLQETTRQGFTEIRTRLDAMDQRITVIADPLLTESRLCTPNEQPARQWWNLTPHPLSHTPVRRKTRGYNRVWKWDNISFNTCSVVLWNRAGNGYWVVSAQTSTRFVLLANLLQHPRSPPARSSIASIFCFSSSQLEQLGDALPRGPLSSRTWASRGAMASFPVVNGVTVLMRPPDGVTPDFDHPQQNHRLQHFLAFGIGGPLALAFLCQRIYTKLYLSKGLQMDDAFMFLGWIMSLATQALLTYSILEGGMCAHAWEMPLERFERYSIFVFVAAPVYQLCNGFTKLSLLCIYLQLSPQGRFRIATWVSIVIVTAYTAVITLLMLFHCNPVRKAFDVRIQTGGCLDAGILYMATAVSNIITDVMLFLLPTPMVLRLAMDRAQKVGAIAIFAIASATVATSIVRLVYLPATLRSTDPSWDAAPANVWTFVEGNLFVICGSMPTARRFARHLFPGLFGTNSPAASKDSGKSTLVTWGGSRTRKHRRYSQFEDASEMELFAIGGADTSKAEQGVDGTDSAGTEADQERGEGNDRSTNSVVTEIIPKQAVLDRDRVVDEDKP</sequence>
<dbReference type="InterPro" id="IPR052337">
    <property type="entry name" value="SAT4-like"/>
</dbReference>
<keyword evidence="4 7" id="KW-0472">Membrane</keyword>
<dbReference type="RefSeq" id="XP_006671059.1">
    <property type="nucleotide sequence ID" value="XM_006670996.1"/>
</dbReference>
<evidence type="ECO:0000313" key="9">
    <source>
        <dbReference type="EMBL" id="EGX91694.1"/>
    </source>
</evidence>
<feature type="domain" description="Rhodopsin" evidence="8">
    <location>
        <begin position="261"/>
        <end position="497"/>
    </location>
</feature>
<name>G3JHD8_CORMM</name>
<evidence type="ECO:0000256" key="2">
    <source>
        <dbReference type="ARBA" id="ARBA00022692"/>
    </source>
</evidence>
<evidence type="ECO:0000256" key="4">
    <source>
        <dbReference type="ARBA" id="ARBA00023136"/>
    </source>
</evidence>
<dbReference type="Proteomes" id="UP000001610">
    <property type="component" value="Unassembled WGS sequence"/>
</dbReference>
<feature type="transmembrane region" description="Helical" evidence="7">
    <location>
        <begin position="318"/>
        <end position="342"/>
    </location>
</feature>
<keyword evidence="10" id="KW-1185">Reference proteome</keyword>
<evidence type="ECO:0000313" key="10">
    <source>
        <dbReference type="Proteomes" id="UP000001610"/>
    </source>
</evidence>
<reference evidence="9 10" key="1">
    <citation type="journal article" date="2011" name="Genome Biol.">
        <title>Genome sequence of the insect pathogenic fungus Cordyceps militaris, a valued traditional Chinese medicine.</title>
        <authorList>
            <person name="Zheng P."/>
            <person name="Xia Y."/>
            <person name="Xiao G."/>
            <person name="Xiong C."/>
            <person name="Hu X."/>
            <person name="Zhang S."/>
            <person name="Zheng H."/>
            <person name="Huang Y."/>
            <person name="Zhou Y."/>
            <person name="Wang S."/>
            <person name="Zhao G.P."/>
            <person name="Liu X."/>
            <person name="St Leger R.J."/>
            <person name="Wang C."/>
        </authorList>
    </citation>
    <scope>NUCLEOTIDE SEQUENCE [LARGE SCALE GENOMIC DNA]</scope>
    <source>
        <strain evidence="9 10">CM01</strain>
    </source>
</reference>
<feature type="transmembrane region" description="Helical" evidence="7">
    <location>
        <begin position="397"/>
        <end position="418"/>
    </location>
</feature>
<protein>
    <submittedName>
        <fullName evidence="9">Pth11-like protein</fullName>
    </submittedName>
</protein>
<dbReference type="Pfam" id="PF20684">
    <property type="entry name" value="Fung_rhodopsin"/>
    <property type="match status" value="1"/>
</dbReference>
<dbReference type="PANTHER" id="PTHR33048:SF124">
    <property type="entry name" value="INTEGRAL MEMBRANE PROTEIN"/>
    <property type="match status" value="1"/>
</dbReference>
<dbReference type="EMBL" id="JH126402">
    <property type="protein sequence ID" value="EGX91694.1"/>
    <property type="molecule type" value="Genomic_DNA"/>
</dbReference>
<feature type="transmembrane region" description="Helical" evidence="7">
    <location>
        <begin position="280"/>
        <end position="298"/>
    </location>
</feature>
<evidence type="ECO:0000256" key="1">
    <source>
        <dbReference type="ARBA" id="ARBA00004141"/>
    </source>
</evidence>
<feature type="transmembrane region" description="Helical" evidence="7">
    <location>
        <begin position="434"/>
        <end position="455"/>
    </location>
</feature>
<accession>G3JHD8</accession>
<evidence type="ECO:0000256" key="5">
    <source>
        <dbReference type="ARBA" id="ARBA00038359"/>
    </source>
</evidence>
<comment type="subcellular location">
    <subcellularLocation>
        <location evidence="1">Membrane</location>
        <topology evidence="1">Multi-pass membrane protein</topology>
    </subcellularLocation>
</comment>
<dbReference type="InterPro" id="IPR049326">
    <property type="entry name" value="Rhodopsin_dom_fungi"/>
</dbReference>
<evidence type="ECO:0000256" key="7">
    <source>
        <dbReference type="SAM" id="Phobius"/>
    </source>
</evidence>
<evidence type="ECO:0000256" key="6">
    <source>
        <dbReference type="SAM" id="MobiDB-lite"/>
    </source>
</evidence>
<dbReference type="VEuPathDB" id="FungiDB:CCM_05852"/>
<dbReference type="GO" id="GO:0016020">
    <property type="term" value="C:membrane"/>
    <property type="evidence" value="ECO:0007669"/>
    <property type="project" value="UniProtKB-SubCell"/>
</dbReference>
<keyword evidence="2 7" id="KW-0812">Transmembrane</keyword>
<evidence type="ECO:0000256" key="3">
    <source>
        <dbReference type="ARBA" id="ARBA00022989"/>
    </source>
</evidence>
<organism evidence="9 10">
    <name type="scientific">Cordyceps militaris (strain CM01)</name>
    <name type="common">Caterpillar fungus</name>
    <dbReference type="NCBI Taxonomy" id="983644"/>
    <lineage>
        <taxon>Eukaryota</taxon>
        <taxon>Fungi</taxon>
        <taxon>Dikarya</taxon>
        <taxon>Ascomycota</taxon>
        <taxon>Pezizomycotina</taxon>
        <taxon>Sordariomycetes</taxon>
        <taxon>Hypocreomycetidae</taxon>
        <taxon>Hypocreales</taxon>
        <taxon>Cordycipitaceae</taxon>
        <taxon>Cordyceps</taxon>
    </lineage>
</organism>
<dbReference type="GeneID" id="18167870"/>
<gene>
    <name evidence="9" type="ORF">CCM_05852</name>
</gene>
<dbReference type="KEGG" id="cmt:CCM_05852"/>
<comment type="similarity">
    <text evidence="5">Belongs to the SAT4 family.</text>
</comment>
<feature type="transmembrane region" description="Helical" evidence="7">
    <location>
        <begin position="354"/>
        <end position="377"/>
    </location>
</feature>
<dbReference type="AlphaFoldDB" id="G3JHD8"/>
<keyword evidence="3 7" id="KW-1133">Transmembrane helix</keyword>